<protein>
    <submittedName>
        <fullName evidence="1">Uncharacterized protein</fullName>
    </submittedName>
</protein>
<reference evidence="1" key="1">
    <citation type="submission" date="2018-05" db="EMBL/GenBank/DDBJ databases">
        <authorList>
            <person name="Lanie J.A."/>
            <person name="Ng W.-L."/>
            <person name="Kazmierczak K.M."/>
            <person name="Andrzejewski T.M."/>
            <person name="Davidsen T.M."/>
            <person name="Wayne K.J."/>
            <person name="Tettelin H."/>
            <person name="Glass J.I."/>
            <person name="Rusch D."/>
            <person name="Podicherti R."/>
            <person name="Tsui H.-C.T."/>
            <person name="Winkler M.E."/>
        </authorList>
    </citation>
    <scope>NUCLEOTIDE SEQUENCE</scope>
</reference>
<evidence type="ECO:0000313" key="1">
    <source>
        <dbReference type="EMBL" id="SVB35699.1"/>
    </source>
</evidence>
<organism evidence="1">
    <name type="scientific">marine metagenome</name>
    <dbReference type="NCBI Taxonomy" id="408172"/>
    <lineage>
        <taxon>unclassified sequences</taxon>
        <taxon>metagenomes</taxon>
        <taxon>ecological metagenomes</taxon>
    </lineage>
</organism>
<name>A0A382DC02_9ZZZZ</name>
<gene>
    <name evidence="1" type="ORF">METZ01_LOCUS188553</name>
</gene>
<dbReference type="AlphaFoldDB" id="A0A382DC02"/>
<dbReference type="EMBL" id="UINC01038541">
    <property type="protein sequence ID" value="SVB35699.1"/>
    <property type="molecule type" value="Genomic_DNA"/>
</dbReference>
<sequence length="311" mass="35704">MKSFKGYLKEDPPAWQRSASEKIFEFQKIQYMQIPLTSSTMEWIFQVQLPRATVFHVTSGIGFEKLKKLQNRKKSISAFFNMDADTMEHGIQGGGGLVVELDANIIMSSKGDLMSMPDKTGRRWVELMNIDKKKTMHKELEQMLIDIAIKHDPKTKELIKIEPDIGLGAWWHLRENFKDNKKVMSLIIADYIDGVNAILKKHKKDIQGAVHGYYVRRGTVAVKHPSGRMVGGDSELSEWNVYDEQVVDKIKIIKVHTFNSRQFELDWVKDSVIPRLGKIPHTHWVNGARDLSNYVTKIAQTEVQALRRSKG</sequence>
<proteinExistence type="predicted"/>
<accession>A0A382DC02</accession>